<sequence length="111" mass="12017">MAPRASLGVDGPIGTFAWYGCDNDWLCIFEHANFAGRKLQFSDEYWHDLDEWGFKDKTSSWVNNQDGGWTGCSGSDSGTLGDGAGDNRNMGACSASGNLGSYNDRAEDIYG</sequence>
<dbReference type="AlphaFoldDB" id="A0A3A9YRV0"/>
<comment type="caution">
    <text evidence="1">The sequence shown here is derived from an EMBL/GenBank/DDBJ whole genome shotgun (WGS) entry which is preliminary data.</text>
</comment>
<dbReference type="Gene3D" id="2.60.20.10">
    <property type="entry name" value="Crystallins"/>
    <property type="match status" value="1"/>
</dbReference>
<gene>
    <name evidence="1" type="ORF">D7223_30490</name>
</gene>
<dbReference type="SUPFAM" id="SSF49695">
    <property type="entry name" value="gamma-Crystallin-like"/>
    <property type="match status" value="1"/>
</dbReference>
<organism evidence="1 2">
    <name type="scientific">Micromonospora endolithica</name>
    <dbReference type="NCBI Taxonomy" id="230091"/>
    <lineage>
        <taxon>Bacteria</taxon>
        <taxon>Bacillati</taxon>
        <taxon>Actinomycetota</taxon>
        <taxon>Actinomycetes</taxon>
        <taxon>Micromonosporales</taxon>
        <taxon>Micromonosporaceae</taxon>
        <taxon>Micromonospora</taxon>
    </lineage>
</organism>
<evidence type="ECO:0000313" key="1">
    <source>
        <dbReference type="EMBL" id="RKN38700.1"/>
    </source>
</evidence>
<dbReference type="EMBL" id="RBAK01000020">
    <property type="protein sequence ID" value="RKN38700.1"/>
    <property type="molecule type" value="Genomic_DNA"/>
</dbReference>
<dbReference type="Proteomes" id="UP000281726">
    <property type="component" value="Unassembled WGS sequence"/>
</dbReference>
<name>A0A3A9YRV0_9ACTN</name>
<protein>
    <submittedName>
        <fullName evidence="1">Uncharacterized protein</fullName>
    </submittedName>
</protein>
<accession>A0A3A9YRV0</accession>
<evidence type="ECO:0000313" key="2">
    <source>
        <dbReference type="Proteomes" id="UP000281726"/>
    </source>
</evidence>
<dbReference type="PROSITE" id="PS51257">
    <property type="entry name" value="PROKAR_LIPOPROTEIN"/>
    <property type="match status" value="1"/>
</dbReference>
<proteinExistence type="predicted"/>
<dbReference type="InterPro" id="IPR011024">
    <property type="entry name" value="G_crystallin-like"/>
</dbReference>
<keyword evidence="2" id="KW-1185">Reference proteome</keyword>
<dbReference type="OrthoDB" id="3539349at2"/>
<dbReference type="Pfam" id="PF03995">
    <property type="entry name" value="Inhibitor_I36"/>
    <property type="match status" value="1"/>
</dbReference>
<reference evidence="1 2" key="1">
    <citation type="journal article" date="2004" name="Syst. Appl. Microbiol.">
        <title>Cryptoendolithic actinomycetes from antarctic sandstone rock samples: Micromonospora endolithica sp. nov. and two isolates related to Micromonospora coerulea Jensen 1932.</title>
        <authorList>
            <person name="Hirsch P."/>
            <person name="Mevs U."/>
            <person name="Kroppenstedt R.M."/>
            <person name="Schumann P."/>
            <person name="Stackebrandt E."/>
        </authorList>
    </citation>
    <scope>NUCLEOTIDE SEQUENCE [LARGE SCALE GENOMIC DNA]</scope>
    <source>
        <strain evidence="1 2">JCM 12677</strain>
    </source>
</reference>